<sequence length="211" mass="22607">MTTSVYSLYDPLCGWCYGAMPALAALRAAGVNVELLPSGLFLGAGARAMDDTFAAYAWTNDQRIAQLTGQRFTEQYRQHVLADRQQRFDSGPATLALTAVAQTEPARELEVLDAIQQARYVDGKDVTAMSTLAGILQALGLQRAAAQIAQPDAALIAAAQARIATAQSLLQAFNARGVPTLIAQRADTRWLLDTREAYGNPQALLGQLRAA</sequence>
<dbReference type="EMBL" id="JAJFNJ020000003">
    <property type="protein sequence ID" value="MEC3886498.1"/>
    <property type="molecule type" value="Genomic_DNA"/>
</dbReference>
<organism evidence="2 3">
    <name type="scientific">Xanthomonas campestris pv. papavericola</name>
    <dbReference type="NCBI Taxonomy" id="487881"/>
    <lineage>
        <taxon>Bacteria</taxon>
        <taxon>Pseudomonadati</taxon>
        <taxon>Pseudomonadota</taxon>
        <taxon>Gammaproteobacteria</taxon>
        <taxon>Lysobacterales</taxon>
        <taxon>Lysobacteraceae</taxon>
        <taxon>Xanthomonas</taxon>
    </lineage>
</organism>
<dbReference type="Pfam" id="PF01323">
    <property type="entry name" value="DSBA"/>
    <property type="match status" value="1"/>
</dbReference>
<accession>A0AAJ2X0A6</accession>
<dbReference type="GO" id="GO:0016491">
    <property type="term" value="F:oxidoreductase activity"/>
    <property type="evidence" value="ECO:0007669"/>
    <property type="project" value="InterPro"/>
</dbReference>
<evidence type="ECO:0000313" key="2">
    <source>
        <dbReference type="EMBL" id="MEC3886498.1"/>
    </source>
</evidence>
<dbReference type="CDD" id="cd03025">
    <property type="entry name" value="DsbA_FrnE_like"/>
    <property type="match status" value="1"/>
</dbReference>
<name>A0AAJ2X0A6_XANCA</name>
<dbReference type="AlphaFoldDB" id="A0AAJ2X0A6"/>
<dbReference type="Gene3D" id="3.40.30.10">
    <property type="entry name" value="Glutaredoxin"/>
    <property type="match status" value="1"/>
</dbReference>
<protein>
    <submittedName>
        <fullName evidence="2">DsbA family protein</fullName>
    </submittedName>
</protein>
<dbReference type="InterPro" id="IPR036249">
    <property type="entry name" value="Thioredoxin-like_sf"/>
</dbReference>
<dbReference type="InterPro" id="IPR001853">
    <property type="entry name" value="DSBA-like_thioredoxin_dom"/>
</dbReference>
<reference evidence="2" key="2">
    <citation type="submission" date="2024-01" db="EMBL/GenBank/DDBJ databases">
        <title>Long-read genome sequencing of X. campestris pv. papavericola.</title>
        <authorList>
            <person name="Hussain R.M.F."/>
            <person name="Greer S."/>
            <person name="Harrison J."/>
            <person name="Grant M."/>
            <person name="Vicente J."/>
            <person name="Studholme D.J."/>
        </authorList>
    </citation>
    <scope>NUCLEOTIDE SEQUENCE</scope>
    <source>
        <strain evidence="2">NCPPB 2970</strain>
    </source>
</reference>
<evidence type="ECO:0000313" key="3">
    <source>
        <dbReference type="Proteomes" id="UP001297361"/>
    </source>
</evidence>
<proteinExistence type="predicted"/>
<feature type="domain" description="DSBA-like thioredoxin" evidence="1">
    <location>
        <begin position="9"/>
        <end position="185"/>
    </location>
</feature>
<reference evidence="2" key="1">
    <citation type="submission" date="2021-10" db="EMBL/GenBank/DDBJ databases">
        <authorList>
            <person name="Hussein R."/>
            <person name="Harrison J."/>
            <person name="Studholme D.J."/>
            <person name="Vicente J."/>
            <person name="Grant M."/>
        </authorList>
    </citation>
    <scope>NUCLEOTIDE SEQUENCE</scope>
    <source>
        <strain evidence="2">NCPPB 2970</strain>
    </source>
</reference>
<comment type="caution">
    <text evidence="2">The sequence shown here is derived from an EMBL/GenBank/DDBJ whole genome shotgun (WGS) entry which is preliminary data.</text>
</comment>
<dbReference type="SUPFAM" id="SSF52833">
    <property type="entry name" value="Thioredoxin-like"/>
    <property type="match status" value="1"/>
</dbReference>
<dbReference type="Proteomes" id="UP001297361">
    <property type="component" value="Unassembled WGS sequence"/>
</dbReference>
<gene>
    <name evidence="2" type="ORF">LLE72_001665</name>
</gene>
<dbReference type="RefSeq" id="WP_228424138.1">
    <property type="nucleotide sequence ID" value="NZ_JAJFNJ020000003.1"/>
</dbReference>
<evidence type="ECO:0000259" key="1">
    <source>
        <dbReference type="Pfam" id="PF01323"/>
    </source>
</evidence>